<dbReference type="Proteomes" id="UP001596298">
    <property type="component" value="Unassembled WGS sequence"/>
</dbReference>
<name>A0ABW2AJF9_9MICO</name>
<dbReference type="RefSeq" id="WP_382403734.1">
    <property type="nucleotide sequence ID" value="NZ_JBHSWH010000001.1"/>
</dbReference>
<feature type="region of interest" description="Disordered" evidence="1">
    <location>
        <begin position="107"/>
        <end position="141"/>
    </location>
</feature>
<dbReference type="InterPro" id="IPR011006">
    <property type="entry name" value="CheY-like_superfamily"/>
</dbReference>
<gene>
    <name evidence="3" type="ORF">ACFQDH_17845</name>
</gene>
<evidence type="ECO:0000256" key="1">
    <source>
        <dbReference type="SAM" id="MobiDB-lite"/>
    </source>
</evidence>
<proteinExistence type="predicted"/>
<evidence type="ECO:0000313" key="4">
    <source>
        <dbReference type="Proteomes" id="UP001596298"/>
    </source>
</evidence>
<dbReference type="InterPro" id="IPR005561">
    <property type="entry name" value="ANTAR"/>
</dbReference>
<accession>A0ABW2AJF9</accession>
<dbReference type="EMBL" id="JBHSWH010000001">
    <property type="protein sequence ID" value="MFC6707064.1"/>
    <property type="molecule type" value="Genomic_DNA"/>
</dbReference>
<dbReference type="InterPro" id="IPR036388">
    <property type="entry name" value="WH-like_DNA-bd_sf"/>
</dbReference>
<evidence type="ECO:0000259" key="2">
    <source>
        <dbReference type="PROSITE" id="PS50921"/>
    </source>
</evidence>
<evidence type="ECO:0000313" key="3">
    <source>
        <dbReference type="EMBL" id="MFC6707064.1"/>
    </source>
</evidence>
<protein>
    <submittedName>
        <fullName evidence="3">ANTAR domain-containing protein</fullName>
    </submittedName>
</protein>
<dbReference type="SUPFAM" id="SSF52172">
    <property type="entry name" value="CheY-like"/>
    <property type="match status" value="1"/>
</dbReference>
<dbReference type="PROSITE" id="PS50921">
    <property type="entry name" value="ANTAR"/>
    <property type="match status" value="1"/>
</dbReference>
<comment type="caution">
    <text evidence="3">The sequence shown here is derived from an EMBL/GenBank/DDBJ whole genome shotgun (WGS) entry which is preliminary data.</text>
</comment>
<reference evidence="4" key="1">
    <citation type="journal article" date="2019" name="Int. J. Syst. Evol. Microbiol.">
        <title>The Global Catalogue of Microorganisms (GCM) 10K type strain sequencing project: providing services to taxonomists for standard genome sequencing and annotation.</title>
        <authorList>
            <consortium name="The Broad Institute Genomics Platform"/>
            <consortium name="The Broad Institute Genome Sequencing Center for Infectious Disease"/>
            <person name="Wu L."/>
            <person name="Ma J."/>
        </authorList>
    </citation>
    <scope>NUCLEOTIDE SEQUENCE [LARGE SCALE GENOMIC DNA]</scope>
    <source>
        <strain evidence="4">CCUG 58127</strain>
    </source>
</reference>
<dbReference type="Pfam" id="PF03861">
    <property type="entry name" value="ANTAR"/>
    <property type="match status" value="1"/>
</dbReference>
<feature type="domain" description="ANTAR" evidence="2">
    <location>
        <begin position="21"/>
        <end position="82"/>
    </location>
</feature>
<dbReference type="SMART" id="SM01012">
    <property type="entry name" value="ANTAR"/>
    <property type="match status" value="1"/>
</dbReference>
<keyword evidence="4" id="KW-1185">Reference proteome</keyword>
<dbReference type="Gene3D" id="1.10.10.10">
    <property type="entry name" value="Winged helix-like DNA-binding domain superfamily/Winged helix DNA-binding domain"/>
    <property type="match status" value="1"/>
</dbReference>
<sequence>MTHSDVVRFPAGDHQPIPPDMAALQEQIRGLQSALLSLPVIEQAKGVVMLQYRIDAETAFAVLDRVSRDTNIKIREIAALVCEVSCGHQRPDPSADPVLAHVLDQLAPVATTPAAEPGDPKTTTPTNGRPPPSRLPAVGRG</sequence>
<organism evidence="3 4">
    <name type="scientific">Flexivirga alba</name>
    <dbReference type="NCBI Taxonomy" id="702742"/>
    <lineage>
        <taxon>Bacteria</taxon>
        <taxon>Bacillati</taxon>
        <taxon>Actinomycetota</taxon>
        <taxon>Actinomycetes</taxon>
        <taxon>Micrococcales</taxon>
        <taxon>Dermacoccaceae</taxon>
        <taxon>Flexivirga</taxon>
    </lineage>
</organism>